<evidence type="ECO:0000313" key="3">
    <source>
        <dbReference type="Proteomes" id="UP000006911"/>
    </source>
</evidence>
<dbReference type="AlphaFoldDB" id="D5GM77"/>
<dbReference type="GeneID" id="9187404"/>
<sequence length="633" mass="70978">MTLRPTRPSWLFEEHELEELIEQSNPTISLSALRASRNECKLVDSVLKQILSVQNIQTTPGEFELYWAKTHLAMDIQSILKRWCSVGWDKTWEGSALRDLCLEAPKRHGDRDMDDARTTTIVGAPTDTTAEQKVGLLKSEPTRPRFPETPAARRQDSCSGWTPCNGPVVESVGAEVTAAAARRVYPIVSKRSLEDPDDPQARRVSRSKSVNFGDRTQFTCPYYARNFDEHPECANKSFPNPRKLKEHVWRWLKPFKCPTCGEGFGREKTRAIHCDQRKTKCKWMPSTYEGSAEQRRDLKIESAKSTKEMIEIFEEYEQEKHNPRDSNSPPSSTNSHNQDKNSNNDDDSTSDERHQVGEYRDNQDGRSSSPESQNASNASVSDGDSDHGDNYTTTKSNHTHTQPQQTSSARMGEGVGTDIDARRDSINNDEREEEEAVGLGLNPRHGFDHLNSNNARHSLSQDSFQYPLRQLSRDEDESRTLYLYPHQHQISPILRSSSDIDYSASNTPNTTTVLHPGAISTNILSSVPEIVVTHAEPRIKSPTITRSSDTNPYAQQTVYYPNPTACSSSNGLYNHHHHHGNFKGGEEDESSPCAENVPYGLNSRGLGQGYVAAPFITAGYGSIPSMAFRMSFG</sequence>
<gene>
    <name evidence="2" type="ORF">GSTUM_00010558001</name>
</gene>
<dbReference type="RefSeq" id="XP_002841429.1">
    <property type="nucleotide sequence ID" value="XM_002841383.1"/>
</dbReference>
<feature type="compositionally biased region" description="Basic and acidic residues" evidence="1">
    <location>
        <begin position="419"/>
        <end position="429"/>
    </location>
</feature>
<protein>
    <submittedName>
        <fullName evidence="2">(Perigord truffle) hypothetical protein</fullName>
    </submittedName>
</protein>
<reference evidence="2 3" key="1">
    <citation type="journal article" date="2010" name="Nature">
        <title>Perigord black truffle genome uncovers evolutionary origins and mechanisms of symbiosis.</title>
        <authorList>
            <person name="Martin F."/>
            <person name="Kohler A."/>
            <person name="Murat C."/>
            <person name="Balestrini R."/>
            <person name="Coutinho P.M."/>
            <person name="Jaillon O."/>
            <person name="Montanini B."/>
            <person name="Morin E."/>
            <person name="Noel B."/>
            <person name="Percudani R."/>
            <person name="Porcel B."/>
            <person name="Rubini A."/>
            <person name="Amicucci A."/>
            <person name="Amselem J."/>
            <person name="Anthouard V."/>
            <person name="Arcioni S."/>
            <person name="Artiguenave F."/>
            <person name="Aury J.M."/>
            <person name="Ballario P."/>
            <person name="Bolchi A."/>
            <person name="Brenna A."/>
            <person name="Brun A."/>
            <person name="Buee M."/>
            <person name="Cantarel B."/>
            <person name="Chevalier G."/>
            <person name="Couloux A."/>
            <person name="Da Silva C."/>
            <person name="Denoeud F."/>
            <person name="Duplessis S."/>
            <person name="Ghignone S."/>
            <person name="Hilselberger B."/>
            <person name="Iotti M."/>
            <person name="Marcais B."/>
            <person name="Mello A."/>
            <person name="Miranda M."/>
            <person name="Pacioni G."/>
            <person name="Quesneville H."/>
            <person name="Riccioni C."/>
            <person name="Ruotolo R."/>
            <person name="Splivallo R."/>
            <person name="Stocchi V."/>
            <person name="Tisserant E."/>
            <person name="Viscomi A.R."/>
            <person name="Zambonelli A."/>
            <person name="Zampieri E."/>
            <person name="Henrissat B."/>
            <person name="Lebrun M.H."/>
            <person name="Paolocci F."/>
            <person name="Bonfante P."/>
            <person name="Ottonello S."/>
            <person name="Wincker P."/>
        </authorList>
    </citation>
    <scope>NUCLEOTIDE SEQUENCE [LARGE SCALE GENOMIC DNA]</scope>
    <source>
        <strain evidence="2 3">Mel28</strain>
    </source>
</reference>
<evidence type="ECO:0000313" key="2">
    <source>
        <dbReference type="EMBL" id="CAZ85620.1"/>
    </source>
</evidence>
<proteinExistence type="predicted"/>
<feature type="compositionally biased region" description="Low complexity" evidence="1">
    <location>
        <begin position="325"/>
        <end position="336"/>
    </location>
</feature>
<dbReference type="KEGG" id="tml:GSTUM_00010558001"/>
<dbReference type="InParanoid" id="D5GM77"/>
<evidence type="ECO:0000256" key="1">
    <source>
        <dbReference type="SAM" id="MobiDB-lite"/>
    </source>
</evidence>
<dbReference type="Proteomes" id="UP000006911">
    <property type="component" value="Unassembled WGS sequence"/>
</dbReference>
<accession>D5GM77</accession>
<feature type="compositionally biased region" description="Polar residues" evidence="1">
    <location>
        <begin position="365"/>
        <end position="382"/>
    </location>
</feature>
<feature type="compositionally biased region" description="Polar residues" evidence="1">
    <location>
        <begin position="390"/>
        <end position="409"/>
    </location>
</feature>
<dbReference type="HOGENOM" id="CLU_432231_0_0_1"/>
<name>D5GM77_TUBMM</name>
<organism evidence="2 3">
    <name type="scientific">Tuber melanosporum (strain Mel28)</name>
    <name type="common">Perigord black truffle</name>
    <dbReference type="NCBI Taxonomy" id="656061"/>
    <lineage>
        <taxon>Eukaryota</taxon>
        <taxon>Fungi</taxon>
        <taxon>Dikarya</taxon>
        <taxon>Ascomycota</taxon>
        <taxon>Pezizomycotina</taxon>
        <taxon>Pezizomycetes</taxon>
        <taxon>Pezizales</taxon>
        <taxon>Tuberaceae</taxon>
        <taxon>Tuber</taxon>
    </lineage>
</organism>
<feature type="compositionally biased region" description="Basic and acidic residues" evidence="1">
    <location>
        <begin position="350"/>
        <end position="364"/>
    </location>
</feature>
<dbReference type="EMBL" id="FN430352">
    <property type="protein sequence ID" value="CAZ85620.1"/>
    <property type="molecule type" value="Genomic_DNA"/>
</dbReference>
<keyword evidence="3" id="KW-1185">Reference proteome</keyword>
<feature type="region of interest" description="Disordered" evidence="1">
    <location>
        <begin position="316"/>
        <end position="454"/>
    </location>
</feature>